<keyword evidence="2" id="KW-1185">Reference proteome</keyword>
<protein>
    <submittedName>
        <fullName evidence="1">Uncharacterized protein</fullName>
    </submittedName>
</protein>
<accession>A0ACD5YLJ4</accession>
<dbReference type="EnsemblPlants" id="AVESA.00010b.r2.5DG1001810.1">
    <property type="protein sequence ID" value="AVESA.00010b.r2.5DG1001810.1.CDS"/>
    <property type="gene ID" value="AVESA.00010b.r2.5DG1001810"/>
</dbReference>
<proteinExistence type="predicted"/>
<dbReference type="Proteomes" id="UP001732700">
    <property type="component" value="Chromosome 5D"/>
</dbReference>
<reference evidence="1" key="2">
    <citation type="submission" date="2025-09" db="UniProtKB">
        <authorList>
            <consortium name="EnsemblPlants"/>
        </authorList>
    </citation>
    <scope>IDENTIFICATION</scope>
</reference>
<reference evidence="1" key="1">
    <citation type="submission" date="2021-05" db="EMBL/GenBank/DDBJ databases">
        <authorList>
            <person name="Scholz U."/>
            <person name="Mascher M."/>
            <person name="Fiebig A."/>
        </authorList>
    </citation>
    <scope>NUCLEOTIDE SEQUENCE [LARGE SCALE GENOMIC DNA]</scope>
</reference>
<evidence type="ECO:0000313" key="1">
    <source>
        <dbReference type="EnsemblPlants" id="AVESA.00010b.r2.5DG1001810.1.CDS"/>
    </source>
</evidence>
<evidence type="ECO:0000313" key="2">
    <source>
        <dbReference type="Proteomes" id="UP001732700"/>
    </source>
</evidence>
<organism evidence="1 2">
    <name type="scientific">Avena sativa</name>
    <name type="common">Oat</name>
    <dbReference type="NCBI Taxonomy" id="4498"/>
    <lineage>
        <taxon>Eukaryota</taxon>
        <taxon>Viridiplantae</taxon>
        <taxon>Streptophyta</taxon>
        <taxon>Embryophyta</taxon>
        <taxon>Tracheophyta</taxon>
        <taxon>Spermatophyta</taxon>
        <taxon>Magnoliopsida</taxon>
        <taxon>Liliopsida</taxon>
        <taxon>Poales</taxon>
        <taxon>Poaceae</taxon>
        <taxon>BOP clade</taxon>
        <taxon>Pooideae</taxon>
        <taxon>Poodae</taxon>
        <taxon>Poeae</taxon>
        <taxon>Poeae Chloroplast Group 1 (Aveneae type)</taxon>
        <taxon>Aveninae</taxon>
        <taxon>Avena</taxon>
    </lineage>
</organism>
<name>A0ACD5YLJ4_AVESA</name>
<sequence>MDQTGILADDTLANILRRLPPCNLAASRCVRKAWRAVIDAHGLLLPYVLPHTVCGLFVNYKDCPSPRFFARPSPLTPPVIDGNLDFLPHYSSSSKLIVDHCNGLLLYRDGETLCVVNPATRRWEHLPWEDYNCNPYLVFDPVASLCYEVFSIPRDLDKCVLARITLRAFSWCFSCEVMFFRW</sequence>